<dbReference type="EMBL" id="ASHM01066612">
    <property type="protein sequence ID" value="PNX91551.1"/>
    <property type="molecule type" value="Genomic_DNA"/>
</dbReference>
<name>A0A2K3ML47_TRIPR</name>
<dbReference type="Proteomes" id="UP000236291">
    <property type="component" value="Unassembled WGS sequence"/>
</dbReference>
<feature type="compositionally biased region" description="Basic and acidic residues" evidence="1">
    <location>
        <begin position="210"/>
        <end position="219"/>
    </location>
</feature>
<protein>
    <submittedName>
        <fullName evidence="2">Helicase swr1</fullName>
    </submittedName>
</protein>
<keyword evidence="2" id="KW-0378">Hydrolase</keyword>
<organism evidence="2 3">
    <name type="scientific">Trifolium pratense</name>
    <name type="common">Red clover</name>
    <dbReference type="NCBI Taxonomy" id="57577"/>
    <lineage>
        <taxon>Eukaryota</taxon>
        <taxon>Viridiplantae</taxon>
        <taxon>Streptophyta</taxon>
        <taxon>Embryophyta</taxon>
        <taxon>Tracheophyta</taxon>
        <taxon>Spermatophyta</taxon>
        <taxon>Magnoliopsida</taxon>
        <taxon>eudicotyledons</taxon>
        <taxon>Gunneridae</taxon>
        <taxon>Pentapetalae</taxon>
        <taxon>rosids</taxon>
        <taxon>fabids</taxon>
        <taxon>Fabales</taxon>
        <taxon>Fabaceae</taxon>
        <taxon>Papilionoideae</taxon>
        <taxon>50 kb inversion clade</taxon>
        <taxon>NPAAA clade</taxon>
        <taxon>Hologalegina</taxon>
        <taxon>IRL clade</taxon>
        <taxon>Trifolieae</taxon>
        <taxon>Trifolium</taxon>
    </lineage>
</organism>
<evidence type="ECO:0000256" key="1">
    <source>
        <dbReference type="SAM" id="MobiDB-lite"/>
    </source>
</evidence>
<feature type="region of interest" description="Disordered" evidence="1">
    <location>
        <begin position="196"/>
        <end position="219"/>
    </location>
</feature>
<keyword evidence="2" id="KW-0547">Nucleotide-binding</keyword>
<evidence type="ECO:0000313" key="3">
    <source>
        <dbReference type="Proteomes" id="UP000236291"/>
    </source>
</evidence>
<keyword evidence="2" id="KW-0347">Helicase</keyword>
<dbReference type="STRING" id="57577.A0A2K3ML47"/>
<proteinExistence type="predicted"/>
<feature type="compositionally biased region" description="Basic and acidic residues" evidence="1">
    <location>
        <begin position="7"/>
        <end position="26"/>
    </location>
</feature>
<dbReference type="ExpressionAtlas" id="A0A2K3ML47">
    <property type="expression patterns" value="baseline"/>
</dbReference>
<comment type="caution">
    <text evidence="2">The sequence shown here is derived from an EMBL/GenBank/DDBJ whole genome shotgun (WGS) entry which is preliminary data.</text>
</comment>
<feature type="region of interest" description="Disordered" evidence="1">
    <location>
        <begin position="1"/>
        <end position="62"/>
    </location>
</feature>
<gene>
    <name evidence="2" type="ORF">L195_g047682</name>
</gene>
<feature type="non-terminal residue" evidence="2">
    <location>
        <position position="1"/>
    </location>
</feature>
<sequence>SANSQSQDRRDAANWDKQVNQKDGKKGVTKRKRGDSTSPVEMHVDGSSPVDPRNTGVTSWKGKMIKVEPSDGIPAKSGEMTNFNAVPNNSQMENISNSPGNMNTMLRANPEGHHLLAKQTDLSKNCNPIVQAPNSKYPEDLEVPSAHVAPAKLQGGSLPLTHVIRGAYAGVRRVLAGPANVSVKYKPVFSNSMQYGGSLDRDGVSSTTLADRHKISQVN</sequence>
<reference evidence="2 3" key="1">
    <citation type="journal article" date="2014" name="Am. J. Bot.">
        <title>Genome assembly and annotation for red clover (Trifolium pratense; Fabaceae).</title>
        <authorList>
            <person name="Istvanek J."/>
            <person name="Jaros M."/>
            <person name="Krenek A."/>
            <person name="Repkova J."/>
        </authorList>
    </citation>
    <scope>NUCLEOTIDE SEQUENCE [LARGE SCALE GENOMIC DNA]</scope>
    <source>
        <strain evidence="3">cv. Tatra</strain>
        <tissue evidence="2">Young leaves</tissue>
    </source>
</reference>
<dbReference type="AlphaFoldDB" id="A0A2K3ML47"/>
<dbReference type="GO" id="GO:0004386">
    <property type="term" value="F:helicase activity"/>
    <property type="evidence" value="ECO:0007669"/>
    <property type="project" value="UniProtKB-KW"/>
</dbReference>
<reference evidence="2 3" key="2">
    <citation type="journal article" date="2017" name="Front. Plant Sci.">
        <title>Gene Classification and Mining of Molecular Markers Useful in Red Clover (Trifolium pratense) Breeding.</title>
        <authorList>
            <person name="Istvanek J."/>
            <person name="Dluhosova J."/>
            <person name="Dluhos P."/>
            <person name="Patkova L."/>
            <person name="Nedelnik J."/>
            <person name="Repkova J."/>
        </authorList>
    </citation>
    <scope>NUCLEOTIDE SEQUENCE [LARGE SCALE GENOMIC DNA]</scope>
    <source>
        <strain evidence="3">cv. Tatra</strain>
        <tissue evidence="2">Young leaves</tissue>
    </source>
</reference>
<accession>A0A2K3ML47</accession>
<evidence type="ECO:0000313" key="2">
    <source>
        <dbReference type="EMBL" id="PNX91551.1"/>
    </source>
</evidence>
<keyword evidence="2" id="KW-0067">ATP-binding</keyword>